<proteinExistence type="predicted"/>
<gene>
    <name evidence="1" type="ORF">ES332_A13G161700v1</name>
</gene>
<keyword evidence="2" id="KW-1185">Reference proteome</keyword>
<accession>A0A5D2MLW2</accession>
<name>A0A5D2MLW2_GOSTO</name>
<sequence>MIDPGTAATVLVAPPEAQVQVPKRRNKRLKPLPEYINKYIVSERPRPDGRIDKKYRHKERNITLRSLLEVKRYETDGILPVRGKKKKESNKQSESLAPLLPSTMERINSENMHVSNLIASTSTAPKGRRGRKRKMKTVVTAPIDIPINDEATLIDVPINDEDAPVDGPIINEAGLIDVPITYVENFGDLGR</sequence>
<evidence type="ECO:0000313" key="1">
    <source>
        <dbReference type="EMBL" id="TYH92144.1"/>
    </source>
</evidence>
<dbReference type="EMBL" id="CM017622">
    <property type="protein sequence ID" value="TYH92144.1"/>
    <property type="molecule type" value="Genomic_DNA"/>
</dbReference>
<organism evidence="1 2">
    <name type="scientific">Gossypium tomentosum</name>
    <name type="common">Hawaiian cotton</name>
    <name type="synonym">Gossypium sandvicense</name>
    <dbReference type="NCBI Taxonomy" id="34277"/>
    <lineage>
        <taxon>Eukaryota</taxon>
        <taxon>Viridiplantae</taxon>
        <taxon>Streptophyta</taxon>
        <taxon>Embryophyta</taxon>
        <taxon>Tracheophyta</taxon>
        <taxon>Spermatophyta</taxon>
        <taxon>Magnoliopsida</taxon>
        <taxon>eudicotyledons</taxon>
        <taxon>Gunneridae</taxon>
        <taxon>Pentapetalae</taxon>
        <taxon>rosids</taxon>
        <taxon>malvids</taxon>
        <taxon>Malvales</taxon>
        <taxon>Malvaceae</taxon>
        <taxon>Malvoideae</taxon>
        <taxon>Gossypium</taxon>
    </lineage>
</organism>
<dbReference type="Proteomes" id="UP000322667">
    <property type="component" value="Chromosome A13"/>
</dbReference>
<reference evidence="1 2" key="1">
    <citation type="submission" date="2019-07" db="EMBL/GenBank/DDBJ databases">
        <title>WGS assembly of Gossypium tomentosum.</title>
        <authorList>
            <person name="Chen Z.J."/>
            <person name="Sreedasyam A."/>
            <person name="Ando A."/>
            <person name="Song Q."/>
            <person name="De L."/>
            <person name="Hulse-Kemp A."/>
            <person name="Ding M."/>
            <person name="Ye W."/>
            <person name="Kirkbride R."/>
            <person name="Jenkins J."/>
            <person name="Plott C."/>
            <person name="Lovell J."/>
            <person name="Lin Y.-M."/>
            <person name="Vaughn R."/>
            <person name="Liu B."/>
            <person name="Li W."/>
            <person name="Simpson S."/>
            <person name="Scheffler B."/>
            <person name="Saski C."/>
            <person name="Grover C."/>
            <person name="Hu G."/>
            <person name="Conover J."/>
            <person name="Carlson J."/>
            <person name="Shu S."/>
            <person name="Boston L."/>
            <person name="Williams M."/>
            <person name="Peterson D."/>
            <person name="Mcgee K."/>
            <person name="Jones D."/>
            <person name="Wendel J."/>
            <person name="Stelly D."/>
            <person name="Grimwood J."/>
            <person name="Schmutz J."/>
        </authorList>
    </citation>
    <scope>NUCLEOTIDE SEQUENCE [LARGE SCALE GENOMIC DNA]</scope>
    <source>
        <strain evidence="1">7179.01</strain>
    </source>
</reference>
<evidence type="ECO:0000313" key="2">
    <source>
        <dbReference type="Proteomes" id="UP000322667"/>
    </source>
</evidence>
<dbReference type="AlphaFoldDB" id="A0A5D2MLW2"/>
<protein>
    <submittedName>
        <fullName evidence="1">Uncharacterized protein</fullName>
    </submittedName>
</protein>